<evidence type="ECO:0000313" key="3">
    <source>
        <dbReference type="Proteomes" id="UP000327493"/>
    </source>
</evidence>
<dbReference type="Proteomes" id="UP000327493">
    <property type="component" value="Chromosome 10"/>
</dbReference>
<proteinExistence type="predicted"/>
<evidence type="ECO:0000313" key="1">
    <source>
        <dbReference type="EMBL" id="KAA8588941.1"/>
    </source>
</evidence>
<sequence length="12" mass="1263">MGRALLSDCPIS</sequence>
<evidence type="ECO:0000313" key="2">
    <source>
        <dbReference type="EMBL" id="KAA8588942.1"/>
    </source>
</evidence>
<organism evidence="1 3">
    <name type="scientific">Etheostoma spectabile</name>
    <name type="common">orangethroat darter</name>
    <dbReference type="NCBI Taxonomy" id="54343"/>
    <lineage>
        <taxon>Eukaryota</taxon>
        <taxon>Metazoa</taxon>
        <taxon>Chordata</taxon>
        <taxon>Craniata</taxon>
        <taxon>Vertebrata</taxon>
        <taxon>Euteleostomi</taxon>
        <taxon>Actinopterygii</taxon>
        <taxon>Neopterygii</taxon>
        <taxon>Teleostei</taxon>
        <taxon>Neoteleostei</taxon>
        <taxon>Acanthomorphata</taxon>
        <taxon>Eupercaria</taxon>
        <taxon>Perciformes</taxon>
        <taxon>Percoidei</taxon>
        <taxon>Percidae</taxon>
        <taxon>Etheostomatinae</taxon>
        <taxon>Etheostoma</taxon>
    </lineage>
</organism>
<dbReference type="EMBL" id="VOFY01000010">
    <property type="protein sequence ID" value="KAA8588942.1"/>
    <property type="molecule type" value="Genomic_DNA"/>
</dbReference>
<keyword evidence="3" id="KW-1185">Reference proteome</keyword>
<reference evidence="1 3" key="1">
    <citation type="submission" date="2019-08" db="EMBL/GenBank/DDBJ databases">
        <title>A chromosome-level genome assembly, high-density linkage maps, and genome scans reveal the genomic architecture of hybrid incompatibilities underlying speciation via character displacement in darters (Percidae: Etheostominae).</title>
        <authorList>
            <person name="Moran R.L."/>
            <person name="Catchen J.M."/>
            <person name="Fuller R.C."/>
        </authorList>
    </citation>
    <scope>NUCLEOTIDE SEQUENCE [LARGE SCALE GENOMIC DNA]</scope>
    <source>
        <strain evidence="1">EspeVRDwgs_2016</strain>
        <tissue evidence="1">Muscle</tissue>
    </source>
</reference>
<comment type="caution">
    <text evidence="1">The sequence shown here is derived from an EMBL/GenBank/DDBJ whole genome shotgun (WGS) entry which is preliminary data.</text>
</comment>
<protein>
    <submittedName>
        <fullName evidence="1">Uncharacterized protein</fullName>
    </submittedName>
</protein>
<dbReference type="EMBL" id="VOFY01000010">
    <property type="protein sequence ID" value="KAA8588941.1"/>
    <property type="molecule type" value="Genomic_DNA"/>
</dbReference>
<accession>A0A5J5DB51</accession>
<name>A0A5J5DB51_9PERO</name>
<gene>
    <name evidence="1" type="ORF">FQN60_010286</name>
    <name evidence="2" type="ORF">FQN60_010287</name>
</gene>